<keyword evidence="6" id="KW-0843">Virulence</keyword>
<feature type="signal peptide" evidence="7">
    <location>
        <begin position="1"/>
        <end position="20"/>
    </location>
</feature>
<dbReference type="Pfam" id="PF22748">
    <property type="entry name" value="PexRD54_WY"/>
    <property type="match status" value="1"/>
</dbReference>
<dbReference type="Proteomes" id="UP000434957">
    <property type="component" value="Unassembled WGS sequence"/>
</dbReference>
<name>A0A6A4DZY3_9STRA</name>
<proteinExistence type="inferred from homology"/>
<keyword evidence="5 7" id="KW-0732">Signal</keyword>
<evidence type="ECO:0000256" key="4">
    <source>
        <dbReference type="ARBA" id="ARBA00022525"/>
    </source>
</evidence>
<keyword evidence="10" id="KW-1185">Reference proteome</keyword>
<evidence type="ECO:0000256" key="3">
    <source>
        <dbReference type="ARBA" id="ARBA00010400"/>
    </source>
</evidence>
<evidence type="ECO:0000256" key="1">
    <source>
        <dbReference type="ARBA" id="ARBA00004340"/>
    </source>
</evidence>
<sequence length="320" mass="36414">MQRFVLIALLVVALFAVVDAASTTPILKSTAVNSAASFPSLSHDKRLLRIETYEGEGEGDERAIAIPGLTKVKQWLTTNISRFKAWYGDRKQVKAWSKEKKTPEEVFMLLKLDENINKVLNNPKLTTWVRFMRAYNKKNENSVTLIGTLTKFYGNEPLAKMLEVSRRNPATWRLANKLQADQWVGWTGNGLSADVVYKMLKVGDGSVEKLLANPALIVWFHYSNRVNAHKPDRGMAVIKKLTASYDEMELAKAIEVATKDKTTEFISTRLQAGQFTGWLVEGRDPRTVFNRLKLDTKKWPSDPNVDVYRAYSVFYKAYKQ</sequence>
<dbReference type="InterPro" id="IPR054463">
    <property type="entry name" value="PexRD54_WY"/>
</dbReference>
<evidence type="ECO:0000256" key="6">
    <source>
        <dbReference type="ARBA" id="ARBA00023026"/>
    </source>
</evidence>
<evidence type="ECO:0000256" key="7">
    <source>
        <dbReference type="SAM" id="SignalP"/>
    </source>
</evidence>
<accession>A0A6A4DZY3</accession>
<organism evidence="9 10">
    <name type="scientific">Phytophthora rubi</name>
    <dbReference type="NCBI Taxonomy" id="129364"/>
    <lineage>
        <taxon>Eukaryota</taxon>
        <taxon>Sar</taxon>
        <taxon>Stramenopiles</taxon>
        <taxon>Oomycota</taxon>
        <taxon>Peronosporomycetes</taxon>
        <taxon>Peronosporales</taxon>
        <taxon>Peronosporaceae</taxon>
        <taxon>Phytophthora</taxon>
    </lineage>
</organism>
<evidence type="ECO:0000256" key="5">
    <source>
        <dbReference type="ARBA" id="ARBA00022729"/>
    </source>
</evidence>
<reference evidence="9 10" key="1">
    <citation type="submission" date="2018-08" db="EMBL/GenBank/DDBJ databases">
        <title>Genomic investigation of the strawberry pathogen Phytophthora fragariae indicates pathogenicity is determined by transcriptional variation in three key races.</title>
        <authorList>
            <person name="Adams T.M."/>
            <person name="Armitage A.D."/>
            <person name="Sobczyk M.K."/>
            <person name="Bates H.J."/>
            <person name="Dunwell J.M."/>
            <person name="Nellist C.F."/>
            <person name="Harrison R.J."/>
        </authorList>
    </citation>
    <scope>NUCLEOTIDE SEQUENCE [LARGE SCALE GENOMIC DNA]</scope>
    <source>
        <strain evidence="9 10">SCRP333</strain>
    </source>
</reference>
<comment type="caution">
    <text evidence="9">The sequence shown here is derived from an EMBL/GenBank/DDBJ whole genome shotgun (WGS) entry which is preliminary data.</text>
</comment>
<feature type="chain" id="PRO_5025457654" description="RxLR effector PexRD54 WY domain-containing protein" evidence="7">
    <location>
        <begin position="21"/>
        <end position="320"/>
    </location>
</feature>
<gene>
    <name evidence="9" type="ORF">PR003_g19124</name>
</gene>
<evidence type="ECO:0000313" key="9">
    <source>
        <dbReference type="EMBL" id="KAE9314890.1"/>
    </source>
</evidence>
<dbReference type="EMBL" id="QXFT01001585">
    <property type="protein sequence ID" value="KAE9314890.1"/>
    <property type="molecule type" value="Genomic_DNA"/>
</dbReference>
<evidence type="ECO:0000259" key="8">
    <source>
        <dbReference type="Pfam" id="PF22748"/>
    </source>
</evidence>
<dbReference type="GO" id="GO:0043657">
    <property type="term" value="C:host cell"/>
    <property type="evidence" value="ECO:0007669"/>
    <property type="project" value="UniProtKB-SubCell"/>
</dbReference>
<evidence type="ECO:0000256" key="2">
    <source>
        <dbReference type="ARBA" id="ARBA00004613"/>
    </source>
</evidence>
<feature type="domain" description="RxLR effector PexRD54 WY" evidence="8">
    <location>
        <begin position="92"/>
        <end position="131"/>
    </location>
</feature>
<keyword evidence="4" id="KW-0964">Secreted</keyword>
<dbReference type="AlphaFoldDB" id="A0A6A4DZY3"/>
<evidence type="ECO:0000313" key="10">
    <source>
        <dbReference type="Proteomes" id="UP000434957"/>
    </source>
</evidence>
<comment type="similarity">
    <text evidence="3">Belongs to the RxLR effector family.</text>
</comment>
<protein>
    <recommendedName>
        <fullName evidence="8">RxLR effector PexRD54 WY domain-containing protein</fullName>
    </recommendedName>
</protein>
<comment type="subcellular location">
    <subcellularLocation>
        <location evidence="1">Host cell</location>
    </subcellularLocation>
    <subcellularLocation>
        <location evidence="2">Secreted</location>
    </subcellularLocation>
</comment>
<dbReference type="GO" id="GO:0005576">
    <property type="term" value="C:extracellular region"/>
    <property type="evidence" value="ECO:0007669"/>
    <property type="project" value="UniProtKB-SubCell"/>
</dbReference>